<reference evidence="1" key="1">
    <citation type="submission" date="2022-07" db="EMBL/GenBank/DDBJ databases">
        <title>Phylogenomic reconstructions and comparative analyses of Kickxellomycotina fungi.</title>
        <authorList>
            <person name="Reynolds N.K."/>
            <person name="Stajich J.E."/>
            <person name="Barry K."/>
            <person name="Grigoriev I.V."/>
            <person name="Crous P."/>
            <person name="Smith M.E."/>
        </authorList>
    </citation>
    <scope>NUCLEOTIDE SEQUENCE</scope>
    <source>
        <strain evidence="1">Benny 63K</strain>
    </source>
</reference>
<sequence>MSVPLKAGQQLVPIAKLRPFMRGFDCEVIVLETAVPTNIRDGHTIHTFLVADRTGSIMMTIWDAEGMSIRNGDIIRIEGADAKLFRGFLQLTTTRFGKIKRVGEDTMLFKEHPNFSEMMWVTEEEARSAEAEAEAAAAAATAS</sequence>
<name>A0ACC1IKX1_9FUNG</name>
<dbReference type="Proteomes" id="UP001150581">
    <property type="component" value="Unassembled WGS sequence"/>
</dbReference>
<gene>
    <name evidence="1" type="ORF">LPJ66_003065</name>
</gene>
<keyword evidence="2" id="KW-1185">Reference proteome</keyword>
<comment type="caution">
    <text evidence="1">The sequence shown here is derived from an EMBL/GenBank/DDBJ whole genome shotgun (WGS) entry which is preliminary data.</text>
</comment>
<evidence type="ECO:0000313" key="1">
    <source>
        <dbReference type="EMBL" id="KAJ1897934.1"/>
    </source>
</evidence>
<organism evidence="1 2">
    <name type="scientific">Kickxella alabastrina</name>
    <dbReference type="NCBI Taxonomy" id="61397"/>
    <lineage>
        <taxon>Eukaryota</taxon>
        <taxon>Fungi</taxon>
        <taxon>Fungi incertae sedis</taxon>
        <taxon>Zoopagomycota</taxon>
        <taxon>Kickxellomycotina</taxon>
        <taxon>Kickxellomycetes</taxon>
        <taxon>Kickxellales</taxon>
        <taxon>Kickxellaceae</taxon>
        <taxon>Kickxella</taxon>
    </lineage>
</organism>
<proteinExistence type="predicted"/>
<dbReference type="EMBL" id="JANBPG010000284">
    <property type="protein sequence ID" value="KAJ1897934.1"/>
    <property type="molecule type" value="Genomic_DNA"/>
</dbReference>
<accession>A0ACC1IKX1</accession>
<evidence type="ECO:0000313" key="2">
    <source>
        <dbReference type="Proteomes" id="UP001150581"/>
    </source>
</evidence>
<protein>
    <submittedName>
        <fullName evidence="1">Uncharacterized protein</fullName>
    </submittedName>
</protein>